<dbReference type="EMBL" id="QGNW01000341">
    <property type="protein sequence ID" value="RVW75790.1"/>
    <property type="molecule type" value="Genomic_DNA"/>
</dbReference>
<dbReference type="Proteomes" id="UP000288805">
    <property type="component" value="Unassembled WGS sequence"/>
</dbReference>
<feature type="chain" id="PRO_5019450653" description="L-type lectin-domain containing receptor kinase IX.1" evidence="1">
    <location>
        <begin position="22"/>
        <end position="271"/>
    </location>
</feature>
<evidence type="ECO:0000313" key="2">
    <source>
        <dbReference type="EMBL" id="RVW75790.1"/>
    </source>
</evidence>
<evidence type="ECO:0000256" key="1">
    <source>
        <dbReference type="SAM" id="SignalP"/>
    </source>
</evidence>
<feature type="signal peptide" evidence="1">
    <location>
        <begin position="1"/>
        <end position="21"/>
    </location>
</feature>
<evidence type="ECO:0000313" key="3">
    <source>
        <dbReference type="Proteomes" id="UP000288805"/>
    </source>
</evidence>
<protein>
    <recommendedName>
        <fullName evidence="4">L-type lectin-domain containing receptor kinase IX.1</fullName>
    </recommendedName>
</protein>
<organism evidence="2 3">
    <name type="scientific">Vitis vinifera</name>
    <name type="common">Grape</name>
    <dbReference type="NCBI Taxonomy" id="29760"/>
    <lineage>
        <taxon>Eukaryota</taxon>
        <taxon>Viridiplantae</taxon>
        <taxon>Streptophyta</taxon>
        <taxon>Embryophyta</taxon>
        <taxon>Tracheophyta</taxon>
        <taxon>Spermatophyta</taxon>
        <taxon>Magnoliopsida</taxon>
        <taxon>eudicotyledons</taxon>
        <taxon>Gunneridae</taxon>
        <taxon>Pentapetalae</taxon>
        <taxon>rosids</taxon>
        <taxon>Vitales</taxon>
        <taxon>Vitaceae</taxon>
        <taxon>Viteae</taxon>
        <taxon>Vitis</taxon>
    </lineage>
</organism>
<dbReference type="AlphaFoldDB" id="A0A438GUB9"/>
<keyword evidence="1" id="KW-0732">Signal</keyword>
<name>A0A438GUB9_VITVI</name>
<comment type="caution">
    <text evidence="2">The sequence shown here is derived from an EMBL/GenBank/DDBJ whole genome shotgun (WGS) entry which is preliminary data.</text>
</comment>
<sequence length="271" mass="30300">MSFPHGELGAWALWLMWSSVGMFLDCFCCPKRRACSCRLLANCLLSMARRHSKLSSSSLADERLRKVWPSLLVTKSAFFPTDDANVEASHPCDPRSCQMDACSQPKLSSGSVVPAKDVRTGCPDTPFDGFVSHGDGRAIITFRAAVRDRVRICRSSRCDMRSSGCDVCEYRVLLPEGFWNCCIGNLLWKKSRGNKGRRKSDQIGGVGLGPLWVGKLLEAADPRLFVDYDDQQMEQLMIVGLWCAHPDCNARPSMREAMVSLILKLYCLFFL</sequence>
<evidence type="ECO:0008006" key="4">
    <source>
        <dbReference type="Google" id="ProtNLM"/>
    </source>
</evidence>
<gene>
    <name evidence="2" type="ORF">CK203_059889</name>
</gene>
<accession>A0A438GUB9</accession>
<reference evidence="2 3" key="1">
    <citation type="journal article" date="2018" name="PLoS Genet.">
        <title>Population sequencing reveals clonal diversity and ancestral inbreeding in the grapevine cultivar Chardonnay.</title>
        <authorList>
            <person name="Roach M.J."/>
            <person name="Johnson D.L."/>
            <person name="Bohlmann J."/>
            <person name="van Vuuren H.J."/>
            <person name="Jones S.J."/>
            <person name="Pretorius I.S."/>
            <person name="Schmidt S.A."/>
            <person name="Borneman A.R."/>
        </authorList>
    </citation>
    <scope>NUCLEOTIDE SEQUENCE [LARGE SCALE GENOMIC DNA]</scope>
    <source>
        <strain evidence="3">cv. Chardonnay</strain>
        <tissue evidence="2">Leaf</tissue>
    </source>
</reference>
<proteinExistence type="predicted"/>